<feature type="domain" description="Kazal-like" evidence="5">
    <location>
        <begin position="177"/>
        <end position="223"/>
    </location>
</feature>
<organism evidence="6 7">
    <name type="scientific">Euphydryas editha</name>
    <name type="common">Edith's checkerspot</name>
    <dbReference type="NCBI Taxonomy" id="104508"/>
    <lineage>
        <taxon>Eukaryota</taxon>
        <taxon>Metazoa</taxon>
        <taxon>Ecdysozoa</taxon>
        <taxon>Arthropoda</taxon>
        <taxon>Hexapoda</taxon>
        <taxon>Insecta</taxon>
        <taxon>Pterygota</taxon>
        <taxon>Neoptera</taxon>
        <taxon>Endopterygota</taxon>
        <taxon>Lepidoptera</taxon>
        <taxon>Glossata</taxon>
        <taxon>Ditrysia</taxon>
        <taxon>Papilionoidea</taxon>
        <taxon>Nymphalidae</taxon>
        <taxon>Nymphalinae</taxon>
        <taxon>Euphydryas</taxon>
    </lineage>
</organism>
<proteinExistence type="predicted"/>
<dbReference type="SMART" id="SM00280">
    <property type="entry name" value="KAZAL"/>
    <property type="match status" value="4"/>
</dbReference>
<dbReference type="PANTHER" id="PTHR21131:SF0">
    <property type="entry name" value="GEO10195P1-RELATED"/>
    <property type="match status" value="1"/>
</dbReference>
<keyword evidence="1" id="KW-0646">Protease inhibitor</keyword>
<dbReference type="CDD" id="cd00104">
    <property type="entry name" value="KAZAL_FS"/>
    <property type="match status" value="3"/>
</dbReference>
<protein>
    <recommendedName>
        <fullName evidence="5">Kazal-like domain-containing protein</fullName>
    </recommendedName>
</protein>
<dbReference type="PROSITE" id="PS00282">
    <property type="entry name" value="KAZAL_1"/>
    <property type="match status" value="3"/>
</dbReference>
<feature type="domain" description="Kazal-like" evidence="5">
    <location>
        <begin position="106"/>
        <end position="170"/>
    </location>
</feature>
<evidence type="ECO:0000313" key="6">
    <source>
        <dbReference type="EMBL" id="CAH2093169.1"/>
    </source>
</evidence>
<dbReference type="GO" id="GO:0005615">
    <property type="term" value="C:extracellular space"/>
    <property type="evidence" value="ECO:0007669"/>
    <property type="project" value="TreeGrafter"/>
</dbReference>
<dbReference type="Proteomes" id="UP001153954">
    <property type="component" value="Unassembled WGS sequence"/>
</dbReference>
<dbReference type="InterPro" id="IPR053265">
    <property type="entry name" value="Serpin"/>
</dbReference>
<reference evidence="6" key="1">
    <citation type="submission" date="2022-03" db="EMBL/GenBank/DDBJ databases">
        <authorList>
            <person name="Tunstrom K."/>
        </authorList>
    </citation>
    <scope>NUCLEOTIDE SEQUENCE</scope>
</reference>
<dbReference type="FunFam" id="3.30.60.30:FF:000067">
    <property type="entry name" value="Thrombin inhibitor rhodniin"/>
    <property type="match status" value="1"/>
</dbReference>
<dbReference type="PANTHER" id="PTHR21131">
    <property type="entry name" value="SERINE-TYPE ENDOPEPTIDASE INHIBITOR"/>
    <property type="match status" value="1"/>
</dbReference>
<dbReference type="EMBL" id="CAKOGL010000012">
    <property type="protein sequence ID" value="CAH2093169.1"/>
    <property type="molecule type" value="Genomic_DNA"/>
</dbReference>
<accession>A0AAU9TZY3</accession>
<feature type="chain" id="PRO_5043728900" description="Kazal-like domain-containing protein" evidence="4">
    <location>
        <begin position="21"/>
        <end position="224"/>
    </location>
</feature>
<keyword evidence="4" id="KW-0732">Signal</keyword>
<dbReference type="InterPro" id="IPR036058">
    <property type="entry name" value="Kazal_dom_sf"/>
</dbReference>
<dbReference type="Pfam" id="PF00050">
    <property type="entry name" value="Kazal_1"/>
    <property type="match status" value="3"/>
</dbReference>
<keyword evidence="7" id="KW-1185">Reference proteome</keyword>
<comment type="caution">
    <text evidence="6">The sequence shown here is derived from an EMBL/GenBank/DDBJ whole genome shotgun (WGS) entry which is preliminary data.</text>
</comment>
<dbReference type="InterPro" id="IPR002350">
    <property type="entry name" value="Kazal_dom"/>
</dbReference>
<dbReference type="GO" id="GO:0004867">
    <property type="term" value="F:serine-type endopeptidase inhibitor activity"/>
    <property type="evidence" value="ECO:0007669"/>
    <property type="project" value="UniProtKB-KW"/>
</dbReference>
<keyword evidence="2" id="KW-0722">Serine protease inhibitor</keyword>
<feature type="domain" description="Kazal-like" evidence="5">
    <location>
        <begin position="18"/>
        <end position="67"/>
    </location>
</feature>
<gene>
    <name evidence="6" type="ORF">EEDITHA_LOCUS8863</name>
</gene>
<feature type="signal peptide" evidence="4">
    <location>
        <begin position="1"/>
        <end position="20"/>
    </location>
</feature>
<evidence type="ECO:0000256" key="1">
    <source>
        <dbReference type="ARBA" id="ARBA00022690"/>
    </source>
</evidence>
<evidence type="ECO:0000313" key="7">
    <source>
        <dbReference type="Proteomes" id="UP001153954"/>
    </source>
</evidence>
<sequence>MTYKSGVILLVVTYMSVTSALPPCVCTRNLAPVCGSDGKTYSNPCVLNCQRLENKDLQIEKFGPCTGDYQPKVCVCTYEYNPVCGSNGITYPNLCALECENGLVEVAYNGECRKPEEEVSVAKLSPCTCTREKNLVCGTDGNTYSNPCMLNCAREVNKDLQIDHQGACSDKVKVVNIAENNSCTCNKDLEPVCASNGVTFGNMCLLQCAGTHLTVAHNGPCESA</sequence>
<dbReference type="PROSITE" id="PS51465">
    <property type="entry name" value="KAZAL_2"/>
    <property type="match status" value="4"/>
</dbReference>
<name>A0AAU9TZY3_EUPED</name>
<evidence type="ECO:0000256" key="2">
    <source>
        <dbReference type="ARBA" id="ARBA00022900"/>
    </source>
</evidence>
<evidence type="ECO:0000256" key="4">
    <source>
        <dbReference type="SAM" id="SignalP"/>
    </source>
</evidence>
<dbReference type="SUPFAM" id="SSF100895">
    <property type="entry name" value="Kazal-type serine protease inhibitors"/>
    <property type="match status" value="4"/>
</dbReference>
<keyword evidence="3" id="KW-1015">Disulfide bond</keyword>
<dbReference type="AlphaFoldDB" id="A0AAU9TZY3"/>
<dbReference type="Gene3D" id="3.30.60.30">
    <property type="match status" value="4"/>
</dbReference>
<evidence type="ECO:0000256" key="3">
    <source>
        <dbReference type="ARBA" id="ARBA00023157"/>
    </source>
</evidence>
<evidence type="ECO:0000259" key="5">
    <source>
        <dbReference type="PROSITE" id="PS51465"/>
    </source>
</evidence>
<feature type="domain" description="Kazal-like" evidence="5">
    <location>
        <begin position="68"/>
        <end position="102"/>
    </location>
</feature>